<protein>
    <submittedName>
        <fullName evidence="1">Uncharacterized protein</fullName>
    </submittedName>
</protein>
<organism evidence="1 2">
    <name type="scientific">Hygrophoropsis aurantiaca</name>
    <dbReference type="NCBI Taxonomy" id="72124"/>
    <lineage>
        <taxon>Eukaryota</taxon>
        <taxon>Fungi</taxon>
        <taxon>Dikarya</taxon>
        <taxon>Basidiomycota</taxon>
        <taxon>Agaricomycotina</taxon>
        <taxon>Agaricomycetes</taxon>
        <taxon>Agaricomycetidae</taxon>
        <taxon>Boletales</taxon>
        <taxon>Coniophorineae</taxon>
        <taxon>Hygrophoropsidaceae</taxon>
        <taxon>Hygrophoropsis</taxon>
    </lineage>
</organism>
<sequence length="239" mass="25276">MQPSPTGPTPRPQSRVVDEDYDEGAADALVNLSQYCALEMAASSVDSHGVPTHSPTASSGRHHTAASPRPSNSHRDSISSIRSRLPPHQALRRSSGRSALPQMRWTEEDTPVPSSHPSPVPSHTQPSSRSSESRQREYAEGLHGCQGSSPPSMSVVLPPHPRPIGHSSSHVAANLPPIATLSPASTAPSPGDERMVIDSRRSITPPSCGRLSEVVHPTSGSSPSKPIASPPSARRSHEK</sequence>
<comment type="caution">
    <text evidence="1">The sequence shown here is derived from an EMBL/GenBank/DDBJ whole genome shotgun (WGS) entry which is preliminary data.</text>
</comment>
<proteinExistence type="predicted"/>
<keyword evidence="2" id="KW-1185">Reference proteome</keyword>
<gene>
    <name evidence="1" type="ORF">BJ138DRAFT_1199298</name>
</gene>
<accession>A0ACB7ZP40</accession>
<dbReference type="Proteomes" id="UP000790377">
    <property type="component" value="Unassembled WGS sequence"/>
</dbReference>
<evidence type="ECO:0000313" key="1">
    <source>
        <dbReference type="EMBL" id="KAH7902934.1"/>
    </source>
</evidence>
<evidence type="ECO:0000313" key="2">
    <source>
        <dbReference type="Proteomes" id="UP000790377"/>
    </source>
</evidence>
<name>A0ACB7ZP40_9AGAM</name>
<reference evidence="1" key="1">
    <citation type="journal article" date="2021" name="New Phytol.">
        <title>Evolutionary innovations through gain and loss of genes in the ectomycorrhizal Boletales.</title>
        <authorList>
            <person name="Wu G."/>
            <person name="Miyauchi S."/>
            <person name="Morin E."/>
            <person name="Kuo A."/>
            <person name="Drula E."/>
            <person name="Varga T."/>
            <person name="Kohler A."/>
            <person name="Feng B."/>
            <person name="Cao Y."/>
            <person name="Lipzen A."/>
            <person name="Daum C."/>
            <person name="Hundley H."/>
            <person name="Pangilinan J."/>
            <person name="Johnson J."/>
            <person name="Barry K."/>
            <person name="LaButti K."/>
            <person name="Ng V."/>
            <person name="Ahrendt S."/>
            <person name="Min B."/>
            <person name="Choi I.G."/>
            <person name="Park H."/>
            <person name="Plett J.M."/>
            <person name="Magnuson J."/>
            <person name="Spatafora J.W."/>
            <person name="Nagy L.G."/>
            <person name="Henrissat B."/>
            <person name="Grigoriev I.V."/>
            <person name="Yang Z.L."/>
            <person name="Xu J."/>
            <person name="Martin F.M."/>
        </authorList>
    </citation>
    <scope>NUCLEOTIDE SEQUENCE</scope>
    <source>
        <strain evidence="1">ATCC 28755</strain>
    </source>
</reference>
<dbReference type="EMBL" id="MU269381">
    <property type="protein sequence ID" value="KAH7902934.1"/>
    <property type="molecule type" value="Genomic_DNA"/>
</dbReference>